<accession>A0A1M4TJY2</accession>
<dbReference type="OrthoDB" id="9156098at2"/>
<sequence>MQVIVRIPAQLRSLTNGLGEVKVEFEGDLGTAFEQLFIEFPGLRERIMDDSGGLTRLSQFLPEFMSILWISRGVKVLSTGVL</sequence>
<dbReference type="RefSeq" id="WP_072788686.1">
    <property type="nucleotide sequence ID" value="NZ_FQUL01000005.1"/>
</dbReference>
<keyword evidence="2" id="KW-1185">Reference proteome</keyword>
<dbReference type="STRING" id="1121881.SAMN02745225_00652"/>
<gene>
    <name evidence="1" type="ORF">SAMN02745225_00652</name>
</gene>
<proteinExistence type="predicted"/>
<organism evidence="1 2">
    <name type="scientific">Ferrithrix thermotolerans DSM 19514</name>
    <dbReference type="NCBI Taxonomy" id="1121881"/>
    <lineage>
        <taxon>Bacteria</taxon>
        <taxon>Bacillati</taxon>
        <taxon>Actinomycetota</taxon>
        <taxon>Acidimicrobiia</taxon>
        <taxon>Acidimicrobiales</taxon>
        <taxon>Acidimicrobiaceae</taxon>
        <taxon>Ferrithrix</taxon>
    </lineage>
</organism>
<protein>
    <recommendedName>
        <fullName evidence="3">ThiS family protein</fullName>
    </recommendedName>
</protein>
<evidence type="ECO:0000313" key="1">
    <source>
        <dbReference type="EMBL" id="SHE44770.1"/>
    </source>
</evidence>
<dbReference type="AlphaFoldDB" id="A0A1M4TJY2"/>
<dbReference type="Gene3D" id="3.10.20.30">
    <property type="match status" value="1"/>
</dbReference>
<evidence type="ECO:0000313" key="2">
    <source>
        <dbReference type="Proteomes" id="UP000184295"/>
    </source>
</evidence>
<reference evidence="2" key="1">
    <citation type="submission" date="2016-11" db="EMBL/GenBank/DDBJ databases">
        <authorList>
            <person name="Varghese N."/>
            <person name="Submissions S."/>
        </authorList>
    </citation>
    <scope>NUCLEOTIDE SEQUENCE [LARGE SCALE GENOMIC DNA]</scope>
    <source>
        <strain evidence="2">DSM 19514</strain>
    </source>
</reference>
<dbReference type="Proteomes" id="UP000184295">
    <property type="component" value="Unassembled WGS sequence"/>
</dbReference>
<dbReference type="EMBL" id="FQUL01000005">
    <property type="protein sequence ID" value="SHE44770.1"/>
    <property type="molecule type" value="Genomic_DNA"/>
</dbReference>
<name>A0A1M4TJY2_9ACTN</name>
<evidence type="ECO:0008006" key="3">
    <source>
        <dbReference type="Google" id="ProtNLM"/>
    </source>
</evidence>
<dbReference type="InterPro" id="IPR012675">
    <property type="entry name" value="Beta-grasp_dom_sf"/>
</dbReference>